<reference evidence="1 2" key="1">
    <citation type="journal article" date="2013" name="Curr. Biol.">
        <title>The Genome of the Foraminiferan Reticulomyxa filosa.</title>
        <authorList>
            <person name="Glockner G."/>
            <person name="Hulsmann N."/>
            <person name="Schleicher M."/>
            <person name="Noegel A.A."/>
            <person name="Eichinger L."/>
            <person name="Gallinger C."/>
            <person name="Pawlowski J."/>
            <person name="Sierra R."/>
            <person name="Euteneuer U."/>
            <person name="Pillet L."/>
            <person name="Moustafa A."/>
            <person name="Platzer M."/>
            <person name="Groth M."/>
            <person name="Szafranski K."/>
            <person name="Schliwa M."/>
        </authorList>
    </citation>
    <scope>NUCLEOTIDE SEQUENCE [LARGE SCALE GENOMIC DNA]</scope>
</reference>
<dbReference type="Proteomes" id="UP000023152">
    <property type="component" value="Unassembled WGS sequence"/>
</dbReference>
<dbReference type="EMBL" id="ASPP01036163">
    <property type="protein sequence ID" value="ETO02293.1"/>
    <property type="molecule type" value="Genomic_DNA"/>
</dbReference>
<keyword evidence="2" id="KW-1185">Reference proteome</keyword>
<name>X6LK08_RETFI</name>
<feature type="non-terminal residue" evidence="1">
    <location>
        <position position="1"/>
    </location>
</feature>
<organism evidence="1 2">
    <name type="scientific">Reticulomyxa filosa</name>
    <dbReference type="NCBI Taxonomy" id="46433"/>
    <lineage>
        <taxon>Eukaryota</taxon>
        <taxon>Sar</taxon>
        <taxon>Rhizaria</taxon>
        <taxon>Retaria</taxon>
        <taxon>Foraminifera</taxon>
        <taxon>Monothalamids</taxon>
        <taxon>Reticulomyxidae</taxon>
        <taxon>Reticulomyxa</taxon>
    </lineage>
</organism>
<comment type="caution">
    <text evidence="1">The sequence shown here is derived from an EMBL/GenBank/DDBJ whole genome shotgun (WGS) entry which is preliminary data.</text>
</comment>
<accession>X6LK08</accession>
<sequence>ISHYVHRLFFWRTDDVELDVHSDHLPITFNVKTTWSSPRIERQKIETWNLRNNKWEQFRLILKRNIENWMKSIDSIVSRDQDSLDKAAESWPNMLLKLVKQQLVSGRYGKATSHGGVIVYIDYEREFKNQRTDFVNKKQRGI</sequence>
<evidence type="ECO:0000313" key="2">
    <source>
        <dbReference type="Proteomes" id="UP000023152"/>
    </source>
</evidence>
<evidence type="ECO:0000313" key="1">
    <source>
        <dbReference type="EMBL" id="ETO02293.1"/>
    </source>
</evidence>
<gene>
    <name evidence="1" type="ORF">RFI_35143</name>
</gene>
<protein>
    <submittedName>
        <fullName evidence="1">Uncharacterized protein</fullName>
    </submittedName>
</protein>
<proteinExistence type="predicted"/>
<dbReference type="AlphaFoldDB" id="X6LK08"/>